<feature type="non-terminal residue" evidence="1">
    <location>
        <position position="1"/>
    </location>
</feature>
<dbReference type="Proteomes" id="UP001221757">
    <property type="component" value="Unassembled WGS sequence"/>
</dbReference>
<dbReference type="EMBL" id="JARKIE010000361">
    <property type="protein sequence ID" value="KAJ7651455.1"/>
    <property type="molecule type" value="Genomic_DNA"/>
</dbReference>
<organism evidence="1 2">
    <name type="scientific">Mycena rosella</name>
    <name type="common">Pink bonnet</name>
    <name type="synonym">Agaricus rosellus</name>
    <dbReference type="NCBI Taxonomy" id="1033263"/>
    <lineage>
        <taxon>Eukaryota</taxon>
        <taxon>Fungi</taxon>
        <taxon>Dikarya</taxon>
        <taxon>Basidiomycota</taxon>
        <taxon>Agaricomycotina</taxon>
        <taxon>Agaricomycetes</taxon>
        <taxon>Agaricomycetidae</taxon>
        <taxon>Agaricales</taxon>
        <taxon>Marasmiineae</taxon>
        <taxon>Mycenaceae</taxon>
        <taxon>Mycena</taxon>
    </lineage>
</organism>
<gene>
    <name evidence="1" type="ORF">B0H17DRAFT_1102158</name>
</gene>
<comment type="caution">
    <text evidence="1">The sequence shown here is derived from an EMBL/GenBank/DDBJ whole genome shotgun (WGS) entry which is preliminary data.</text>
</comment>
<dbReference type="AlphaFoldDB" id="A0AAD7CLA9"/>
<reference evidence="1" key="1">
    <citation type="submission" date="2023-03" db="EMBL/GenBank/DDBJ databases">
        <title>Massive genome expansion in bonnet fungi (Mycena s.s.) driven by repeated elements and novel gene families across ecological guilds.</title>
        <authorList>
            <consortium name="Lawrence Berkeley National Laboratory"/>
            <person name="Harder C.B."/>
            <person name="Miyauchi S."/>
            <person name="Viragh M."/>
            <person name="Kuo A."/>
            <person name="Thoen E."/>
            <person name="Andreopoulos B."/>
            <person name="Lu D."/>
            <person name="Skrede I."/>
            <person name="Drula E."/>
            <person name="Henrissat B."/>
            <person name="Morin E."/>
            <person name="Kohler A."/>
            <person name="Barry K."/>
            <person name="LaButti K."/>
            <person name="Morin E."/>
            <person name="Salamov A."/>
            <person name="Lipzen A."/>
            <person name="Mereny Z."/>
            <person name="Hegedus B."/>
            <person name="Baldrian P."/>
            <person name="Stursova M."/>
            <person name="Weitz H."/>
            <person name="Taylor A."/>
            <person name="Grigoriev I.V."/>
            <person name="Nagy L.G."/>
            <person name="Martin F."/>
            <person name="Kauserud H."/>
        </authorList>
    </citation>
    <scope>NUCLEOTIDE SEQUENCE</scope>
    <source>
        <strain evidence="1">CBHHK067</strain>
    </source>
</reference>
<sequence>MARRTMQICSICASIAVAPAISGYIPLWPIRRICAPIFDLVGSFFRADRRIWVSIFL</sequence>
<protein>
    <submittedName>
        <fullName evidence="1">Uncharacterized protein</fullName>
    </submittedName>
</protein>
<evidence type="ECO:0000313" key="2">
    <source>
        <dbReference type="Proteomes" id="UP001221757"/>
    </source>
</evidence>
<evidence type="ECO:0000313" key="1">
    <source>
        <dbReference type="EMBL" id="KAJ7651455.1"/>
    </source>
</evidence>
<accession>A0AAD7CLA9</accession>
<name>A0AAD7CLA9_MYCRO</name>
<proteinExistence type="predicted"/>
<keyword evidence="2" id="KW-1185">Reference proteome</keyword>